<evidence type="ECO:0000313" key="4">
    <source>
        <dbReference type="EMBL" id="MEY8662686.1"/>
    </source>
</evidence>
<comment type="caution">
    <text evidence="4">The sequence shown here is derived from an EMBL/GenBank/DDBJ whole genome shotgun (WGS) entry which is preliminary data.</text>
</comment>
<dbReference type="CDD" id="cd05121">
    <property type="entry name" value="ABC1_ADCK3-like"/>
    <property type="match status" value="1"/>
</dbReference>
<dbReference type="Pfam" id="PF03109">
    <property type="entry name" value="ABC1"/>
    <property type="match status" value="1"/>
</dbReference>
<sequence>MEEKDPFITTKDKRKRLHEILHILRKYEVIRNFLRQKDPGAVRQAFEELGPTFIKAGQLLSTRPDLISPSFIHEFRKLQDNALTDPFASVKATFEQECGQKLTAVFASFEEVPFASGSMAQTHQATLKDGTKVVVKVQHPHIKELIETDLSLFKQALKILKFVPDMSVVDPKEILQELKRSLLNELDTSVELKNSIEFYHLNDQQDIIEVPKVYPKYSAQKILVEEAMPGQSIKHLVTPLASDPKKRAKEQAMRTYLAQVLVKNFIKQVFIDNFFHADPHPGNLLFYELDAKKTSRYQTTKHYQKELGNVSMEMTRAKRLPPYRLVYLDFGMMGRLTKNMADGIAKIVIALNTKDTYAIGKAVLAVCNRTGVVDEEEFYTQLGIFLTPYLELGLGQIDLSALLFEVVSLCRKNNLQLRSEVTLLVKAFASLEGVVAALDPTLSLLEVARPFAKEYFKQNFDAKQALEDLTFEAYRAFKVAPKLPVKLEHLLDDSLNGNSRLNLKLKGQKELLDRLETLVNRLVLAIILAALIMGSSLLVEGSEKHPAIYNIGVIGYLLAALIVLFLLLSEVHRRFKKK</sequence>
<keyword evidence="2" id="KW-0472">Membrane</keyword>
<organism evidence="4 5">
    <name type="scientific">Ligilactobacillus faecis</name>
    <dbReference type="NCBI Taxonomy" id="762833"/>
    <lineage>
        <taxon>Bacteria</taxon>
        <taxon>Bacillati</taxon>
        <taxon>Bacillota</taxon>
        <taxon>Bacilli</taxon>
        <taxon>Lactobacillales</taxon>
        <taxon>Lactobacillaceae</taxon>
        <taxon>Ligilactobacillus</taxon>
    </lineage>
</organism>
<feature type="transmembrane region" description="Helical" evidence="2">
    <location>
        <begin position="518"/>
        <end position="535"/>
    </location>
</feature>
<dbReference type="PANTHER" id="PTHR10566">
    <property type="entry name" value="CHAPERONE-ACTIVITY OF BC1 COMPLEX CABC1 -RELATED"/>
    <property type="match status" value="1"/>
</dbReference>
<accession>A0ABV4DTI1</accession>
<dbReference type="InterPro" id="IPR050154">
    <property type="entry name" value="UbiB_kinase"/>
</dbReference>
<dbReference type="Proteomes" id="UP001565236">
    <property type="component" value="Unassembled WGS sequence"/>
</dbReference>
<dbReference type="PANTHER" id="PTHR10566:SF113">
    <property type="entry name" value="PROTEIN ACTIVITY OF BC1 COMPLEX KINASE 7, CHLOROPLASTIC"/>
    <property type="match status" value="1"/>
</dbReference>
<evidence type="ECO:0000256" key="2">
    <source>
        <dbReference type="SAM" id="Phobius"/>
    </source>
</evidence>
<reference evidence="4 5" key="1">
    <citation type="submission" date="2024-03" db="EMBL/GenBank/DDBJ databases">
        <title>Mouse gut bacterial collection (mGBC) of GemPharmatech.</title>
        <authorList>
            <person name="He Y."/>
            <person name="Dong L."/>
            <person name="Wu D."/>
            <person name="Gao X."/>
            <person name="Lin Z."/>
        </authorList>
    </citation>
    <scope>NUCLEOTIDE SEQUENCE [LARGE SCALE GENOMIC DNA]</scope>
    <source>
        <strain evidence="4 5">15-30</strain>
    </source>
</reference>
<feature type="transmembrane region" description="Helical" evidence="2">
    <location>
        <begin position="547"/>
        <end position="568"/>
    </location>
</feature>
<keyword evidence="2" id="KW-1133">Transmembrane helix</keyword>
<name>A0ABV4DTI1_9LACO</name>
<evidence type="ECO:0000259" key="3">
    <source>
        <dbReference type="Pfam" id="PF03109"/>
    </source>
</evidence>
<feature type="domain" description="ABC1 atypical kinase-like" evidence="3">
    <location>
        <begin position="77"/>
        <end position="361"/>
    </location>
</feature>
<comment type="similarity">
    <text evidence="1">Belongs to the protein kinase superfamily. ADCK protein kinase family.</text>
</comment>
<dbReference type="InterPro" id="IPR011009">
    <property type="entry name" value="Kinase-like_dom_sf"/>
</dbReference>
<dbReference type="InterPro" id="IPR004147">
    <property type="entry name" value="ABC1_dom"/>
</dbReference>
<evidence type="ECO:0000256" key="1">
    <source>
        <dbReference type="ARBA" id="ARBA00009670"/>
    </source>
</evidence>
<dbReference type="EMBL" id="JBCLUF010000025">
    <property type="protein sequence ID" value="MEY8662686.1"/>
    <property type="molecule type" value="Genomic_DNA"/>
</dbReference>
<keyword evidence="5" id="KW-1185">Reference proteome</keyword>
<protein>
    <submittedName>
        <fullName evidence="4">AarF/UbiB family protein</fullName>
    </submittedName>
</protein>
<gene>
    <name evidence="4" type="ORF">AALT52_07285</name>
</gene>
<dbReference type="RefSeq" id="WP_369942436.1">
    <property type="nucleotide sequence ID" value="NZ_JBCLUF010000025.1"/>
</dbReference>
<keyword evidence="2" id="KW-0812">Transmembrane</keyword>
<dbReference type="SUPFAM" id="SSF56112">
    <property type="entry name" value="Protein kinase-like (PK-like)"/>
    <property type="match status" value="1"/>
</dbReference>
<evidence type="ECO:0000313" key="5">
    <source>
        <dbReference type="Proteomes" id="UP001565236"/>
    </source>
</evidence>
<proteinExistence type="inferred from homology"/>